<dbReference type="Pfam" id="PF08387">
    <property type="entry name" value="FBD"/>
    <property type="match status" value="1"/>
</dbReference>
<organism evidence="2 3">
    <name type="scientific">Liquidambar formosana</name>
    <name type="common">Formosan gum</name>
    <dbReference type="NCBI Taxonomy" id="63359"/>
    <lineage>
        <taxon>Eukaryota</taxon>
        <taxon>Viridiplantae</taxon>
        <taxon>Streptophyta</taxon>
        <taxon>Embryophyta</taxon>
        <taxon>Tracheophyta</taxon>
        <taxon>Spermatophyta</taxon>
        <taxon>Magnoliopsida</taxon>
        <taxon>eudicotyledons</taxon>
        <taxon>Gunneridae</taxon>
        <taxon>Pentapetalae</taxon>
        <taxon>Saxifragales</taxon>
        <taxon>Altingiaceae</taxon>
        <taxon>Liquidambar</taxon>
    </lineage>
</organism>
<evidence type="ECO:0000313" key="3">
    <source>
        <dbReference type="Proteomes" id="UP001415857"/>
    </source>
</evidence>
<name>A0AAP0R5J3_LIQFO</name>
<dbReference type="PANTHER" id="PTHR31900:SF34">
    <property type="entry name" value="EMB|CAB62440.1-RELATED"/>
    <property type="match status" value="1"/>
</dbReference>
<gene>
    <name evidence="2" type="ORF">L1049_001493</name>
</gene>
<comment type="caution">
    <text evidence="2">The sequence shown here is derived from an EMBL/GenBank/DDBJ whole genome shotgun (WGS) entry which is preliminary data.</text>
</comment>
<dbReference type="EMBL" id="JBBPBK010000015">
    <property type="protein sequence ID" value="KAK9269715.1"/>
    <property type="molecule type" value="Genomic_DNA"/>
</dbReference>
<dbReference type="InterPro" id="IPR006566">
    <property type="entry name" value="FBD"/>
</dbReference>
<evidence type="ECO:0000313" key="2">
    <source>
        <dbReference type="EMBL" id="KAK9269715.1"/>
    </source>
</evidence>
<protein>
    <recommendedName>
        <fullName evidence="1">FBD domain-containing protein</fullName>
    </recommendedName>
</protein>
<accession>A0AAP0R5J3</accession>
<dbReference type="InterPro" id="IPR050232">
    <property type="entry name" value="FBL13/AtMIF1-like"/>
</dbReference>
<dbReference type="AlphaFoldDB" id="A0AAP0R5J3"/>
<dbReference type="Proteomes" id="UP001415857">
    <property type="component" value="Unassembled WGS sequence"/>
</dbReference>
<reference evidence="2 3" key="1">
    <citation type="journal article" date="2024" name="Plant J.">
        <title>Genome sequences and population genomics reveal climatic adaptation and genomic divergence between two closely related sweetgum species.</title>
        <authorList>
            <person name="Xu W.Q."/>
            <person name="Ren C.Q."/>
            <person name="Zhang X.Y."/>
            <person name="Comes H.P."/>
            <person name="Liu X.H."/>
            <person name="Li Y.G."/>
            <person name="Kettle C.J."/>
            <person name="Jalonen R."/>
            <person name="Gaisberger H."/>
            <person name="Ma Y.Z."/>
            <person name="Qiu Y.X."/>
        </authorList>
    </citation>
    <scope>NUCLEOTIDE SEQUENCE [LARGE SCALE GENOMIC DNA]</scope>
    <source>
        <strain evidence="2">Hangzhou</strain>
    </source>
</reference>
<feature type="domain" description="FBD" evidence="1">
    <location>
        <begin position="292"/>
        <end position="328"/>
    </location>
</feature>
<evidence type="ECO:0000259" key="1">
    <source>
        <dbReference type="Pfam" id="PF08387"/>
    </source>
</evidence>
<proteinExistence type="predicted"/>
<sequence>MCNTPVRCALYKIATREAVASNQDLAGEVCFIAIFGGLQSTLDQARFELAVEKTADPYLATCRWLEVEDAVGGEAVRTSVLSRRWKTLWAFIPRLDFDPKNLTQPYREIFSLTNKDMQRELNNYELKDANPFKGCVNLKTLKLNSVMLNHKTLNFIACFWRGLAKLQICDQNLKVLELQNLLVKEIDIDAGGLTVLVLDTESQPVKKRPKGCPPMSHRNQLGTLLVLSTSLDLNNMRENVLLSFILRVCICLQKLYITIEVDNDAELDPADSPLPYPEFAFWDKRELYDSISHKLRVVWIIGFRGKEREIRFVSYLISKAPMMETLVISCDDVWSREGAIATKGLLSLPRASLDVSIVLRPGKNYVANDVSDDFENWISTLK</sequence>
<dbReference type="PANTHER" id="PTHR31900">
    <property type="entry name" value="F-BOX/RNI SUPERFAMILY PROTEIN-RELATED"/>
    <property type="match status" value="1"/>
</dbReference>
<keyword evidence="3" id="KW-1185">Reference proteome</keyword>